<gene>
    <name evidence="1" type="ORF">PXEA_LOCUS12505</name>
</gene>
<accession>A0A3S5CLU0</accession>
<dbReference type="OrthoDB" id="6263240at2759"/>
<keyword evidence="2" id="KW-1185">Reference proteome</keyword>
<reference evidence="1" key="1">
    <citation type="submission" date="2018-11" db="EMBL/GenBank/DDBJ databases">
        <authorList>
            <consortium name="Pathogen Informatics"/>
        </authorList>
    </citation>
    <scope>NUCLEOTIDE SEQUENCE</scope>
</reference>
<sequence>MDNYKGDALKLAPRQQSVLEAIYEDASNTESCGDQLEQYCSLEVISDSGTAEKADEGPIDMTGLFRQEKCILTTLSNFDPLEDEYSSLAATLINYRLPRNGRANIKLVVSDQRLAEEYSSALADLAKAAEGPDMVHFRERLEDFRARLRRDVGRSVKVARGEWEAWRAKSARSVATLRNQSSAAAQKMRAGLSHGVEQMKDGMRSMAELCGATGTIGQTISVVSVYVDEADQIKKERVISDFVF</sequence>
<dbReference type="EMBL" id="CAAALY010039873">
    <property type="protein sequence ID" value="VEL19065.1"/>
    <property type="molecule type" value="Genomic_DNA"/>
</dbReference>
<organism evidence="1 2">
    <name type="scientific">Protopolystoma xenopodis</name>
    <dbReference type="NCBI Taxonomy" id="117903"/>
    <lineage>
        <taxon>Eukaryota</taxon>
        <taxon>Metazoa</taxon>
        <taxon>Spiralia</taxon>
        <taxon>Lophotrochozoa</taxon>
        <taxon>Platyhelminthes</taxon>
        <taxon>Monogenea</taxon>
        <taxon>Polyopisthocotylea</taxon>
        <taxon>Polystomatidea</taxon>
        <taxon>Polystomatidae</taxon>
        <taxon>Protopolystoma</taxon>
    </lineage>
</organism>
<evidence type="ECO:0000313" key="1">
    <source>
        <dbReference type="EMBL" id="VEL19065.1"/>
    </source>
</evidence>
<protein>
    <submittedName>
        <fullName evidence="1">Uncharacterized protein</fullName>
    </submittedName>
</protein>
<name>A0A3S5CLU0_9PLAT</name>
<proteinExistence type="predicted"/>
<dbReference type="Proteomes" id="UP000784294">
    <property type="component" value="Unassembled WGS sequence"/>
</dbReference>
<dbReference type="AlphaFoldDB" id="A0A3S5CLU0"/>
<comment type="caution">
    <text evidence="1">The sequence shown here is derived from an EMBL/GenBank/DDBJ whole genome shotgun (WGS) entry which is preliminary data.</text>
</comment>
<evidence type="ECO:0000313" key="2">
    <source>
        <dbReference type="Proteomes" id="UP000784294"/>
    </source>
</evidence>